<dbReference type="Pfam" id="PF09339">
    <property type="entry name" value="HTH_IclR"/>
    <property type="match status" value="1"/>
</dbReference>
<proteinExistence type="predicted"/>
<dbReference type="Pfam" id="PF01637">
    <property type="entry name" value="ATPase_2"/>
    <property type="match status" value="1"/>
</dbReference>
<dbReference type="Proteomes" id="UP000008386">
    <property type="component" value="Chromosome"/>
</dbReference>
<dbReference type="InterPro" id="IPR036388">
    <property type="entry name" value="WH-like_DNA-bd_sf"/>
</dbReference>
<dbReference type="CDD" id="cd00090">
    <property type="entry name" value="HTH_ARSR"/>
    <property type="match status" value="1"/>
</dbReference>
<dbReference type="eggNOG" id="arCOG03166">
    <property type="taxonomic scope" value="Archaea"/>
</dbReference>
<dbReference type="RefSeq" id="WP_013905595.1">
    <property type="nucleotide sequence ID" value="NC_015680.1"/>
</dbReference>
<evidence type="ECO:0000259" key="3">
    <source>
        <dbReference type="Pfam" id="PF09339"/>
    </source>
</evidence>
<dbReference type="OrthoDB" id="132045at2157"/>
<dbReference type="PANTHER" id="PTHR34704:SF1">
    <property type="entry name" value="ATPASE"/>
    <property type="match status" value="1"/>
</dbReference>
<sequence>MSRQIFVDRERELEFLERRYSSEKAELIIIYGRRRIGKTELLLHFAKDKPYVYFLATEKPYHENIRDLQRLMAEFLGDPLFSRISFGNIDELLMAFAEKIGDERVVLIIDEFPVLIENYRPVLSLLQRAWDLKLSKTKLMLILCGSSVSTMETEVLGYKSPLYGRRTGQWKVDEIPFFNISEFLPSYSVENLIKVYGVVGGIPAYLLQFDPEKSFKENVVENVLSKGSYLYEEAEILLREELREPANYFAILEAIASGRTRFGEIVSATGLDKSLVSKYLTVLQRLGIVEREVPITATHKEASKRGLYSISDNYFAFWFRYVLPNRSHLEAGLAEEVWERSREDFDAYMGTVFESLVRKPGVFLRLTGFRFTKLGRWWHKNEEIDVVALDGEEERALLVEVKWKDLTAREARGILKDLERKAELLRLDSWEKRYGLVAKSLKGKERLRVKGWLVWDLSDFESLLSRSISKNSLLSSGTNLGL</sequence>
<gene>
    <name evidence="4" type="ordered locus">PYCH_08530</name>
</gene>
<dbReference type="SUPFAM" id="SSF52540">
    <property type="entry name" value="P-loop containing nucleoside triphosphate hydrolases"/>
    <property type="match status" value="1"/>
</dbReference>
<dbReference type="AlphaFoldDB" id="F8AJ97"/>
<dbReference type="Gene3D" id="3.40.50.300">
    <property type="entry name" value="P-loop containing nucleotide triphosphate hydrolases"/>
    <property type="match status" value="1"/>
</dbReference>
<dbReference type="STRING" id="529709.PYCH_08530"/>
<reference evidence="4 5" key="1">
    <citation type="journal article" date="2011" name="J. Bacteriol.">
        <title>Complete genome sequence of the obligate piezophilic hyperthermophilic archaeon Pyrococcus yayanosii CH1.</title>
        <authorList>
            <person name="Jun X."/>
            <person name="Lupeng L."/>
            <person name="Minjuan X."/>
            <person name="Oger P."/>
            <person name="Fengping W."/>
            <person name="Jebbar M."/>
            <person name="Xiang X."/>
        </authorList>
    </citation>
    <scope>NUCLEOTIDE SEQUENCE [LARGE SCALE GENOMIC DNA]</scope>
    <source>
        <strain evidence="5">CH1 / JCM 16557</strain>
    </source>
</reference>
<dbReference type="InterPro" id="IPR027417">
    <property type="entry name" value="P-loop_NTPase"/>
</dbReference>
<evidence type="ECO:0000313" key="5">
    <source>
        <dbReference type="Proteomes" id="UP000008386"/>
    </source>
</evidence>
<protein>
    <submittedName>
        <fullName evidence="4">Dexx-box atpase</fullName>
    </submittedName>
</protein>
<dbReference type="PANTHER" id="PTHR34704">
    <property type="entry name" value="ATPASE"/>
    <property type="match status" value="1"/>
</dbReference>
<dbReference type="InterPro" id="IPR004256">
    <property type="entry name" value="DUF234"/>
</dbReference>
<dbReference type="Gene3D" id="1.10.10.10">
    <property type="entry name" value="Winged helix-like DNA-binding domain superfamily/Winged helix DNA-binding domain"/>
    <property type="match status" value="1"/>
</dbReference>
<keyword evidence="5" id="KW-1185">Reference proteome</keyword>
<dbReference type="GO" id="GO:0006355">
    <property type="term" value="P:regulation of DNA-templated transcription"/>
    <property type="evidence" value="ECO:0007669"/>
    <property type="project" value="InterPro"/>
</dbReference>
<name>F8AJ97_PYRYC</name>
<dbReference type="GO" id="GO:0005524">
    <property type="term" value="F:ATP binding"/>
    <property type="evidence" value="ECO:0007669"/>
    <property type="project" value="InterPro"/>
</dbReference>
<dbReference type="InterPro" id="IPR011991">
    <property type="entry name" value="ArsR-like_HTH"/>
</dbReference>
<dbReference type="InterPro" id="IPR011579">
    <property type="entry name" value="ATPase_dom"/>
</dbReference>
<feature type="domain" description="HTH iclR-type" evidence="3">
    <location>
        <begin position="249"/>
        <end position="292"/>
    </location>
</feature>
<dbReference type="HOGENOM" id="CLU_041137_3_0_2"/>
<organism evidence="4 5">
    <name type="scientific">Pyrococcus yayanosii (strain CH1 / JCM 16557)</name>
    <dbReference type="NCBI Taxonomy" id="529709"/>
    <lineage>
        <taxon>Archaea</taxon>
        <taxon>Methanobacteriati</taxon>
        <taxon>Methanobacteriota</taxon>
        <taxon>Thermococci</taxon>
        <taxon>Thermococcales</taxon>
        <taxon>Thermococcaceae</taxon>
        <taxon>Pyrococcus</taxon>
    </lineage>
</organism>
<evidence type="ECO:0000259" key="2">
    <source>
        <dbReference type="Pfam" id="PF03008"/>
    </source>
</evidence>
<dbReference type="GO" id="GO:0003677">
    <property type="term" value="F:DNA binding"/>
    <property type="evidence" value="ECO:0007669"/>
    <property type="project" value="InterPro"/>
</dbReference>
<evidence type="ECO:0000313" key="4">
    <source>
        <dbReference type="EMBL" id="AEH24538.1"/>
    </source>
</evidence>
<dbReference type="Pfam" id="PF03008">
    <property type="entry name" value="DUF234"/>
    <property type="match status" value="1"/>
</dbReference>
<dbReference type="EMBL" id="CP002779">
    <property type="protein sequence ID" value="AEH24538.1"/>
    <property type="molecule type" value="Genomic_DNA"/>
</dbReference>
<feature type="domain" description="ATPase" evidence="1">
    <location>
        <begin position="6"/>
        <end position="209"/>
    </location>
</feature>
<dbReference type="InterPro" id="IPR005471">
    <property type="entry name" value="Tscrpt_reg_IclR_N"/>
</dbReference>
<dbReference type="GeneID" id="10837428"/>
<evidence type="ECO:0000259" key="1">
    <source>
        <dbReference type="Pfam" id="PF01637"/>
    </source>
</evidence>
<dbReference type="SUPFAM" id="SSF46785">
    <property type="entry name" value="Winged helix' DNA-binding domain"/>
    <property type="match status" value="1"/>
</dbReference>
<dbReference type="KEGG" id="pya:PYCH_08530"/>
<accession>F8AJ97</accession>
<dbReference type="InterPro" id="IPR036390">
    <property type="entry name" value="WH_DNA-bd_sf"/>
</dbReference>
<feature type="domain" description="DUF234" evidence="2">
    <location>
        <begin position="318"/>
        <end position="414"/>
    </location>
</feature>